<name>A0A495X5C8_9PSEU</name>
<evidence type="ECO:0000313" key="2">
    <source>
        <dbReference type="EMBL" id="RKT69531.1"/>
    </source>
</evidence>
<protein>
    <recommendedName>
        <fullName evidence="1">Type II CBASS E2 protein domain-containing protein</fullName>
    </recommendedName>
</protein>
<dbReference type="Proteomes" id="UP000272729">
    <property type="component" value="Unassembled WGS sequence"/>
</dbReference>
<reference evidence="2 3" key="1">
    <citation type="submission" date="2018-10" db="EMBL/GenBank/DDBJ databases">
        <title>Sequencing the genomes of 1000 actinobacteria strains.</title>
        <authorList>
            <person name="Klenk H.-P."/>
        </authorList>
    </citation>
    <scope>NUCLEOTIDE SEQUENCE [LARGE SCALE GENOMIC DNA]</scope>
    <source>
        <strain evidence="2 3">DSM 43911</strain>
    </source>
</reference>
<evidence type="ECO:0000313" key="3">
    <source>
        <dbReference type="Proteomes" id="UP000272729"/>
    </source>
</evidence>
<organism evidence="2 3">
    <name type="scientific">Saccharothrix variisporea</name>
    <dbReference type="NCBI Taxonomy" id="543527"/>
    <lineage>
        <taxon>Bacteria</taxon>
        <taxon>Bacillati</taxon>
        <taxon>Actinomycetota</taxon>
        <taxon>Actinomycetes</taxon>
        <taxon>Pseudonocardiales</taxon>
        <taxon>Pseudonocardiaceae</taxon>
        <taxon>Saccharothrix</taxon>
    </lineage>
</organism>
<dbReference type="InterPro" id="IPR058588">
    <property type="entry name" value="E2-CBASS"/>
</dbReference>
<dbReference type="Pfam" id="PF26395">
    <property type="entry name" value="E2-CBASS"/>
    <property type="match status" value="1"/>
</dbReference>
<evidence type="ECO:0000259" key="1">
    <source>
        <dbReference type="Pfam" id="PF26395"/>
    </source>
</evidence>
<keyword evidence="3" id="KW-1185">Reference proteome</keyword>
<accession>A0A495X5C8</accession>
<dbReference type="AlphaFoldDB" id="A0A495X5C8"/>
<sequence length="110" mass="12854">MPGATCRIRHDTLSCRIDLQPTAASRVYSIRLRYRLGKRPAVSVLQPELVLHPGARRLPHVYDDGTLCLHYPWEWKPHMILAHTTLPWTSEWLYYYEIWRMTGAWTGGGH</sequence>
<gene>
    <name evidence="2" type="ORF">DFJ66_2764</name>
</gene>
<dbReference type="EMBL" id="RBXR01000001">
    <property type="protein sequence ID" value="RKT69531.1"/>
    <property type="molecule type" value="Genomic_DNA"/>
</dbReference>
<proteinExistence type="predicted"/>
<feature type="domain" description="Type II CBASS E2 protein" evidence="1">
    <location>
        <begin position="2"/>
        <end position="109"/>
    </location>
</feature>
<comment type="caution">
    <text evidence="2">The sequence shown here is derived from an EMBL/GenBank/DDBJ whole genome shotgun (WGS) entry which is preliminary data.</text>
</comment>
<dbReference type="OrthoDB" id="4736406at2"/>